<comment type="caution">
    <text evidence="2">The sequence shown here is derived from an EMBL/GenBank/DDBJ whole genome shotgun (WGS) entry which is preliminary data.</text>
</comment>
<protein>
    <recommendedName>
        <fullName evidence="1">FAD-binding domain-containing protein</fullName>
    </recommendedName>
</protein>
<organism evidence="2 3">
    <name type="scientific">Solirubrobacter phytolaccae</name>
    <dbReference type="NCBI Taxonomy" id="1404360"/>
    <lineage>
        <taxon>Bacteria</taxon>
        <taxon>Bacillati</taxon>
        <taxon>Actinomycetota</taxon>
        <taxon>Thermoleophilia</taxon>
        <taxon>Solirubrobacterales</taxon>
        <taxon>Solirubrobacteraceae</taxon>
        <taxon>Solirubrobacter</taxon>
    </lineage>
</organism>
<name>A0A9X3NBG2_9ACTN</name>
<evidence type="ECO:0000313" key="2">
    <source>
        <dbReference type="EMBL" id="MDA0181687.1"/>
    </source>
</evidence>
<reference evidence="2" key="1">
    <citation type="submission" date="2022-10" db="EMBL/GenBank/DDBJ databases">
        <title>The WGS of Solirubrobacter phytolaccae KCTC 29190.</title>
        <authorList>
            <person name="Jiang Z."/>
        </authorList>
    </citation>
    <scope>NUCLEOTIDE SEQUENCE</scope>
    <source>
        <strain evidence="2">KCTC 29190</strain>
    </source>
</reference>
<dbReference type="GO" id="GO:0071949">
    <property type="term" value="F:FAD binding"/>
    <property type="evidence" value="ECO:0007669"/>
    <property type="project" value="InterPro"/>
</dbReference>
<gene>
    <name evidence="2" type="ORF">OJ997_15380</name>
</gene>
<dbReference type="InterPro" id="IPR002938">
    <property type="entry name" value="FAD-bd"/>
</dbReference>
<keyword evidence="3" id="KW-1185">Reference proteome</keyword>
<dbReference type="RefSeq" id="WP_270026036.1">
    <property type="nucleotide sequence ID" value="NZ_JAPDDP010000025.1"/>
</dbReference>
<feature type="domain" description="FAD-binding" evidence="1">
    <location>
        <begin position="14"/>
        <end position="351"/>
    </location>
</feature>
<dbReference type="PANTHER" id="PTHR43422">
    <property type="entry name" value="THIAMINE THIAZOLE SYNTHASE"/>
    <property type="match status" value="1"/>
</dbReference>
<dbReference type="PANTHER" id="PTHR43422:SF3">
    <property type="entry name" value="THIAMINE THIAZOLE SYNTHASE"/>
    <property type="match status" value="1"/>
</dbReference>
<dbReference type="EMBL" id="JAPDDP010000025">
    <property type="protein sequence ID" value="MDA0181687.1"/>
    <property type="molecule type" value="Genomic_DNA"/>
</dbReference>
<evidence type="ECO:0000259" key="1">
    <source>
        <dbReference type="Pfam" id="PF01494"/>
    </source>
</evidence>
<dbReference type="Pfam" id="PF01494">
    <property type="entry name" value="FAD_binding_3"/>
    <property type="match status" value="1"/>
</dbReference>
<accession>A0A9X3NBG2</accession>
<dbReference type="SUPFAM" id="SSF51905">
    <property type="entry name" value="FAD/NAD(P)-binding domain"/>
    <property type="match status" value="1"/>
</dbReference>
<dbReference type="AlphaFoldDB" id="A0A9X3NBG2"/>
<proteinExistence type="predicted"/>
<dbReference type="Gene3D" id="3.50.50.60">
    <property type="entry name" value="FAD/NAD(P)-binding domain"/>
    <property type="match status" value="1"/>
</dbReference>
<sequence length="463" mass="51110">MSTQRQTTIGEHAVVLGASMAGLLAARVLADAFTRVTVIERDALQDTADPRQGVPQGRHAHGLLVAGTRVVDELFPGLLETFEPDGVTTLHEPDELSFAPGGHKLCSDGPYERPTPSYQPSRPYLEWRIRTALLERANVELVDRCKLVNLERDGDCVTGATVQRAGAEEERLSADLVVDATGRTGRTAKWLAAMGYAAPPEERLEVDIRYVSRHLRLRPGALGREKVIIVGAEPGRPTGTFFAAEDDHHILTLIGYKGFHPPTDPDAFLRFAEGVLPDSAMAAVRDAEWLDDPVAHRYRASVRRRYDRVKRLPTGLIVIGDALCSFNPAYGQGMSTAALQAIALRDCLAAGPRKLERRYFKTAIKRTDIAWQLAVGGDLALPEVEGPRPLPARLANAYIGRVLRAAEDDWAVAERFMQVCWLVAPPTVLFRPSTVRRVLRANRRRRRAPVPAVRRLDAAEETR</sequence>
<dbReference type="Proteomes" id="UP001147653">
    <property type="component" value="Unassembled WGS sequence"/>
</dbReference>
<dbReference type="InterPro" id="IPR036188">
    <property type="entry name" value="FAD/NAD-bd_sf"/>
</dbReference>
<evidence type="ECO:0000313" key="3">
    <source>
        <dbReference type="Proteomes" id="UP001147653"/>
    </source>
</evidence>